<protein>
    <submittedName>
        <fullName evidence="1">Uncharacterized protein</fullName>
    </submittedName>
</protein>
<evidence type="ECO:0000313" key="2">
    <source>
        <dbReference type="Proteomes" id="UP000886998"/>
    </source>
</evidence>
<evidence type="ECO:0000313" key="1">
    <source>
        <dbReference type="EMBL" id="GFS64147.1"/>
    </source>
</evidence>
<reference evidence="1" key="1">
    <citation type="submission" date="2020-08" db="EMBL/GenBank/DDBJ databases">
        <title>Multicomponent nature underlies the extraordinary mechanical properties of spider dragline silk.</title>
        <authorList>
            <person name="Kono N."/>
            <person name="Nakamura H."/>
            <person name="Mori M."/>
            <person name="Yoshida Y."/>
            <person name="Ohtoshi R."/>
            <person name="Malay A.D."/>
            <person name="Moran D.A.P."/>
            <person name="Tomita M."/>
            <person name="Numata K."/>
            <person name="Arakawa K."/>
        </authorList>
    </citation>
    <scope>NUCLEOTIDE SEQUENCE</scope>
</reference>
<dbReference type="EMBL" id="BMAV01028008">
    <property type="protein sequence ID" value="GFS64147.1"/>
    <property type="molecule type" value="Genomic_DNA"/>
</dbReference>
<proteinExistence type="predicted"/>
<name>A0A8X6IWV4_9ARAC</name>
<dbReference type="Proteomes" id="UP000886998">
    <property type="component" value="Unassembled WGS sequence"/>
</dbReference>
<sequence>MSVGLNISPRCNGQWTLLSLGIAQGRLAEDATFEQQINDLILTLRAIGVECLLFSDDLVMWTQFAKKTAKQETKKLLNTTLKVLSGERK</sequence>
<accession>A0A8X6IWV4</accession>
<keyword evidence="2" id="KW-1185">Reference proteome</keyword>
<gene>
    <name evidence="1" type="ORF">TNIN_369481</name>
</gene>
<organism evidence="1 2">
    <name type="scientific">Trichonephila inaurata madagascariensis</name>
    <dbReference type="NCBI Taxonomy" id="2747483"/>
    <lineage>
        <taxon>Eukaryota</taxon>
        <taxon>Metazoa</taxon>
        <taxon>Ecdysozoa</taxon>
        <taxon>Arthropoda</taxon>
        <taxon>Chelicerata</taxon>
        <taxon>Arachnida</taxon>
        <taxon>Araneae</taxon>
        <taxon>Araneomorphae</taxon>
        <taxon>Entelegynae</taxon>
        <taxon>Araneoidea</taxon>
        <taxon>Nephilidae</taxon>
        <taxon>Trichonephila</taxon>
        <taxon>Trichonephila inaurata</taxon>
    </lineage>
</organism>
<dbReference type="AlphaFoldDB" id="A0A8X6IWV4"/>
<comment type="caution">
    <text evidence="1">The sequence shown here is derived from an EMBL/GenBank/DDBJ whole genome shotgun (WGS) entry which is preliminary data.</text>
</comment>
<dbReference type="OrthoDB" id="6437674at2759"/>